<dbReference type="RefSeq" id="WP_014778044.1">
    <property type="nucleotide sequence ID" value="NC_018012.1"/>
</dbReference>
<evidence type="ECO:0000313" key="2">
    <source>
        <dbReference type="Proteomes" id="UP000006062"/>
    </source>
</evidence>
<proteinExistence type="predicted"/>
<protein>
    <submittedName>
        <fullName evidence="1">Uncharacterized protein</fullName>
    </submittedName>
</protein>
<dbReference type="EMBL" id="CP003154">
    <property type="protein sequence ID" value="AFL73578.1"/>
    <property type="molecule type" value="Genomic_DNA"/>
</dbReference>
<dbReference type="OrthoDB" id="5298532at2"/>
<dbReference type="AlphaFoldDB" id="I3Y9B0"/>
<organism evidence="1 2">
    <name type="scientific">Thiocystis violascens (strain ATCC 17096 / DSM 198 / 6111)</name>
    <name type="common">Chromatium violascens</name>
    <dbReference type="NCBI Taxonomy" id="765911"/>
    <lineage>
        <taxon>Bacteria</taxon>
        <taxon>Pseudomonadati</taxon>
        <taxon>Pseudomonadota</taxon>
        <taxon>Gammaproteobacteria</taxon>
        <taxon>Chromatiales</taxon>
        <taxon>Chromatiaceae</taxon>
        <taxon>Thiocystis</taxon>
    </lineage>
</organism>
<dbReference type="HOGENOM" id="CLU_2636954_0_0_6"/>
<evidence type="ECO:0000313" key="1">
    <source>
        <dbReference type="EMBL" id="AFL73578.1"/>
    </source>
</evidence>
<dbReference type="eggNOG" id="ENOG5033B41">
    <property type="taxonomic scope" value="Bacteria"/>
</dbReference>
<reference evidence="1 2" key="1">
    <citation type="submission" date="2012-06" db="EMBL/GenBank/DDBJ databases">
        <title>Complete sequence of Thiocystis violascens DSM 198.</title>
        <authorList>
            <consortium name="US DOE Joint Genome Institute"/>
            <person name="Lucas S."/>
            <person name="Han J."/>
            <person name="Lapidus A."/>
            <person name="Cheng J.-F."/>
            <person name="Goodwin L."/>
            <person name="Pitluck S."/>
            <person name="Peters L."/>
            <person name="Ovchinnikova G."/>
            <person name="Teshima H."/>
            <person name="Detter J.C."/>
            <person name="Han C."/>
            <person name="Tapia R."/>
            <person name="Land M."/>
            <person name="Hauser L."/>
            <person name="Kyrpides N."/>
            <person name="Ivanova N."/>
            <person name="Pagani I."/>
            <person name="Vogl K."/>
            <person name="Liu Z."/>
            <person name="Frigaard N.-U."/>
            <person name="Bryant D."/>
            <person name="Woyke T."/>
        </authorList>
    </citation>
    <scope>NUCLEOTIDE SEQUENCE [LARGE SCALE GENOMIC DNA]</scope>
    <source>
        <strain evidence="2">ATCC 17096 / DSM 198 / 6111</strain>
    </source>
</reference>
<dbReference type="KEGG" id="tvi:Thivi_1590"/>
<sequence length="77" mass="8438">MPQATPTPTPLDTLPDEALVTQGQLKTLFGNVSDMTIWRWRQAGLIPEPTHIRGRNFWRAGVARATLARLTSTPAAA</sequence>
<accession>I3Y9B0</accession>
<keyword evidence="2" id="KW-1185">Reference proteome</keyword>
<dbReference type="STRING" id="765911.Thivi_1590"/>
<dbReference type="Proteomes" id="UP000006062">
    <property type="component" value="Chromosome"/>
</dbReference>
<gene>
    <name evidence="1" type="ordered locus">Thivi_1590</name>
</gene>
<name>I3Y9B0_THIV6</name>